<feature type="binding site" evidence="5">
    <location>
        <position position="101"/>
    </location>
    <ligand>
        <name>FAD</name>
        <dbReference type="ChEBI" id="CHEBI:57692"/>
    </ligand>
</feature>
<dbReference type="InterPro" id="IPR001834">
    <property type="entry name" value="CBR-like"/>
</dbReference>
<dbReference type="PANTHER" id="PTHR19370:SF184">
    <property type="entry name" value="NADH-CYTOCHROME B5 REDUCTASE-LIKE"/>
    <property type="match status" value="1"/>
</dbReference>
<reference evidence="7" key="1">
    <citation type="submission" date="2019-12" db="EMBL/GenBank/DDBJ databases">
        <title>Genome sequence of Babesia ovis.</title>
        <authorList>
            <person name="Yamagishi J."/>
            <person name="Sevinc F."/>
            <person name="Xuan X."/>
        </authorList>
    </citation>
    <scope>NUCLEOTIDE SEQUENCE</scope>
    <source>
        <strain evidence="7">Selcuk</strain>
    </source>
</reference>
<feature type="binding site" evidence="5">
    <location>
        <position position="187"/>
    </location>
    <ligand>
        <name>FAD</name>
        <dbReference type="ChEBI" id="CHEBI:57692"/>
    </ligand>
</feature>
<evidence type="ECO:0000256" key="2">
    <source>
        <dbReference type="ARBA" id="ARBA00022630"/>
    </source>
</evidence>
<gene>
    <name evidence="7" type="ORF">BaOVIS_022720</name>
</gene>
<dbReference type="OrthoDB" id="432685at2759"/>
<evidence type="ECO:0000259" key="6">
    <source>
        <dbReference type="Pfam" id="PF00175"/>
    </source>
</evidence>
<dbReference type="Gene3D" id="2.40.30.10">
    <property type="entry name" value="Translation factors"/>
    <property type="match status" value="1"/>
</dbReference>
<dbReference type="GO" id="GO:0016491">
    <property type="term" value="F:oxidoreductase activity"/>
    <property type="evidence" value="ECO:0007669"/>
    <property type="project" value="UniProtKB-KW"/>
</dbReference>
<evidence type="ECO:0000313" key="7">
    <source>
        <dbReference type="EMBL" id="GFE54868.1"/>
    </source>
</evidence>
<comment type="caution">
    <text evidence="7">The sequence shown here is derived from an EMBL/GenBank/DDBJ whole genome shotgun (WGS) entry which is preliminary data.</text>
</comment>
<name>A0A9W5WVE5_BABOV</name>
<evidence type="ECO:0000256" key="1">
    <source>
        <dbReference type="ARBA" id="ARBA00001974"/>
    </source>
</evidence>
<protein>
    <submittedName>
        <fullName evidence="7">NADH-cytochrome B5</fullName>
    </submittedName>
</protein>
<dbReference type="SUPFAM" id="SSF63380">
    <property type="entry name" value="Riboflavin synthase domain-like"/>
    <property type="match status" value="1"/>
</dbReference>
<proteinExistence type="predicted"/>
<feature type="domain" description="Oxidoreductase FAD/NAD(P)-binding" evidence="6">
    <location>
        <begin position="180"/>
        <end position="287"/>
    </location>
</feature>
<comment type="cofactor">
    <cofactor evidence="1 5">
        <name>FAD</name>
        <dbReference type="ChEBI" id="CHEBI:57692"/>
    </cofactor>
</comment>
<evidence type="ECO:0000256" key="5">
    <source>
        <dbReference type="PIRSR" id="PIRSR601834-1"/>
    </source>
</evidence>
<evidence type="ECO:0000313" key="8">
    <source>
        <dbReference type="Proteomes" id="UP001057455"/>
    </source>
</evidence>
<evidence type="ECO:0000256" key="3">
    <source>
        <dbReference type="ARBA" id="ARBA00022827"/>
    </source>
</evidence>
<evidence type="ECO:0000256" key="4">
    <source>
        <dbReference type="ARBA" id="ARBA00023002"/>
    </source>
</evidence>
<dbReference type="InterPro" id="IPR001433">
    <property type="entry name" value="OxRdtase_FAD/NAD-bd"/>
</dbReference>
<dbReference type="SUPFAM" id="SSF52343">
    <property type="entry name" value="Ferredoxin reductase-like, C-terminal NADP-linked domain"/>
    <property type="match status" value="1"/>
</dbReference>
<dbReference type="AlphaFoldDB" id="A0A9W5WVE5"/>
<dbReference type="EMBL" id="BLIY01000017">
    <property type="protein sequence ID" value="GFE54868.1"/>
    <property type="molecule type" value="Genomic_DNA"/>
</dbReference>
<dbReference type="InterPro" id="IPR039261">
    <property type="entry name" value="FNR_nucleotide-bd"/>
</dbReference>
<dbReference type="InterPro" id="IPR017938">
    <property type="entry name" value="Riboflavin_synthase-like_b-brl"/>
</dbReference>
<keyword evidence="8" id="KW-1185">Reference proteome</keyword>
<accession>A0A9W5WVE5</accession>
<feature type="binding site" evidence="5">
    <location>
        <position position="103"/>
    </location>
    <ligand>
        <name>FAD</name>
        <dbReference type="ChEBI" id="CHEBI:57692"/>
    </ligand>
</feature>
<organism evidence="7 8">
    <name type="scientific">Babesia ovis</name>
    <dbReference type="NCBI Taxonomy" id="5869"/>
    <lineage>
        <taxon>Eukaryota</taxon>
        <taxon>Sar</taxon>
        <taxon>Alveolata</taxon>
        <taxon>Apicomplexa</taxon>
        <taxon>Aconoidasida</taxon>
        <taxon>Piroplasmida</taxon>
        <taxon>Babesiidae</taxon>
        <taxon>Babesia</taxon>
    </lineage>
</organism>
<dbReference type="PANTHER" id="PTHR19370">
    <property type="entry name" value="NADH-CYTOCHROME B5 REDUCTASE"/>
    <property type="match status" value="1"/>
</dbReference>
<sequence length="299" mass="34675">MEKTDEINELIDLYLGGEGFYVPSPTTIDVEVVLRVNLVRRIQISPTVYIFIITYPKDLDKYFKCHIFAHFLFYGERRPSRLDGYWNGTVIAKHEGIWVSRKYTPVFIDKEKREAHFCIRIYRPCEKFPDGGRLTRALDIVKPRDALVLNPFHAKYKLIRDGLVGTVTGDNFEFKTMNIVAGGTGITPFVRLMLYNKTIHVKLLFCNKRLEEILLKPLLDKIQERGLLEVRYLVTSEDPEIVQNFKPRNKDSITFAKLSQEYMENFFSPEDSYTFACGPAGMVTKVRQIASQLELRMVA</sequence>
<keyword evidence="4" id="KW-0560">Oxidoreductase</keyword>
<keyword evidence="3 5" id="KW-0274">FAD</keyword>
<keyword evidence="2 5" id="KW-0285">Flavoprotein</keyword>
<dbReference type="Proteomes" id="UP001057455">
    <property type="component" value="Unassembled WGS sequence"/>
</dbReference>
<dbReference type="Gene3D" id="3.40.50.80">
    <property type="entry name" value="Nucleotide-binding domain of ferredoxin-NADP reductase (FNR) module"/>
    <property type="match status" value="1"/>
</dbReference>
<dbReference type="Pfam" id="PF00175">
    <property type="entry name" value="NAD_binding_1"/>
    <property type="match status" value="1"/>
</dbReference>